<dbReference type="GO" id="GO:0006508">
    <property type="term" value="P:proteolysis"/>
    <property type="evidence" value="ECO:0007669"/>
    <property type="project" value="InterPro"/>
</dbReference>
<dbReference type="PANTHER" id="PTHR11905">
    <property type="entry name" value="ADAM A DISINTEGRIN AND METALLOPROTEASE DOMAIN"/>
    <property type="match status" value="1"/>
</dbReference>
<reference evidence="10" key="2">
    <citation type="submission" date="2025-09" db="UniProtKB">
        <authorList>
            <consortium name="Ensembl"/>
        </authorList>
    </citation>
    <scope>IDENTIFICATION</scope>
</reference>
<comment type="caution">
    <text evidence="8">Lacks conserved residue(s) required for the propagation of feature annotation.</text>
</comment>
<dbReference type="InterPro" id="IPR034027">
    <property type="entry name" value="Reprolysin_adamalysin"/>
</dbReference>
<dbReference type="Pfam" id="PF01421">
    <property type="entry name" value="Reprolysin"/>
    <property type="match status" value="1"/>
</dbReference>
<dbReference type="InterPro" id="IPR001590">
    <property type="entry name" value="Peptidase_M12B"/>
</dbReference>
<sequence>RSSFRVEAFVAAFKLLCPPQARQGQRTVQTETKYIELMVVNDHELFVQQRRSTSQTKNFAKAVVNMADIYKDQLNTRIVLVAMETWSIENRISVGDDALLTLRDFMKYRRASVRERCDAVHLLSGRTFMSSRSEAAYIGGVCSLSRGGGINEFGAVGPMAITLCQSLGQNIGMLRSKDRPAAGDCRCPDPWLGCIMEDTG</sequence>
<evidence type="ECO:0000259" key="9">
    <source>
        <dbReference type="PROSITE" id="PS50215"/>
    </source>
</evidence>
<keyword evidence="11" id="KW-1185">Reference proteome</keyword>
<evidence type="ECO:0000256" key="7">
    <source>
        <dbReference type="ARBA" id="ARBA00023180"/>
    </source>
</evidence>
<dbReference type="PANTHER" id="PTHR11905:SF114">
    <property type="entry name" value="DISINTEGRIN AND METALLOPROTEINASE DOMAIN-CONTAINING PROTEIN 11"/>
    <property type="match status" value="1"/>
</dbReference>
<evidence type="ECO:0000313" key="10">
    <source>
        <dbReference type="Ensembl" id="ENSHCOP00000028121.1"/>
    </source>
</evidence>
<dbReference type="SUPFAM" id="SSF55486">
    <property type="entry name" value="Metalloproteases ('zincins'), catalytic domain"/>
    <property type="match status" value="1"/>
</dbReference>
<dbReference type="Proteomes" id="UP000264820">
    <property type="component" value="Unplaced"/>
</dbReference>
<evidence type="ECO:0000256" key="1">
    <source>
        <dbReference type="ARBA" id="ARBA00004479"/>
    </source>
</evidence>
<evidence type="ECO:0000256" key="2">
    <source>
        <dbReference type="ARBA" id="ARBA00022692"/>
    </source>
</evidence>
<keyword evidence="5" id="KW-0472">Membrane</keyword>
<proteinExistence type="predicted"/>
<dbReference type="GO" id="GO:0004222">
    <property type="term" value="F:metalloendopeptidase activity"/>
    <property type="evidence" value="ECO:0007669"/>
    <property type="project" value="InterPro"/>
</dbReference>
<dbReference type="GeneTree" id="ENSGT00940000159790"/>
<dbReference type="InterPro" id="IPR024079">
    <property type="entry name" value="MetalloPept_cat_dom_sf"/>
</dbReference>
<dbReference type="AlphaFoldDB" id="A0A3Q2Z851"/>
<dbReference type="Ensembl" id="ENSHCOT00000024935.1">
    <property type="protein sequence ID" value="ENSHCOP00000028121.1"/>
    <property type="gene ID" value="ENSHCOG00000020516.1"/>
</dbReference>
<evidence type="ECO:0000256" key="6">
    <source>
        <dbReference type="ARBA" id="ARBA00023157"/>
    </source>
</evidence>
<keyword evidence="2" id="KW-0812">Transmembrane</keyword>
<protein>
    <recommendedName>
        <fullName evidence="9">Peptidase M12B domain-containing protein</fullName>
    </recommendedName>
</protein>
<dbReference type="OMA" id="METWSIE"/>
<evidence type="ECO:0000256" key="4">
    <source>
        <dbReference type="ARBA" id="ARBA00022989"/>
    </source>
</evidence>
<name>A0A3Q2Z851_HIPCM</name>
<accession>A0A3Q2Z851</accession>
<keyword evidence="4" id="KW-1133">Transmembrane helix</keyword>
<evidence type="ECO:0000256" key="3">
    <source>
        <dbReference type="ARBA" id="ARBA00022729"/>
    </source>
</evidence>
<keyword evidence="7" id="KW-0325">Glycoprotein</keyword>
<keyword evidence="6" id="KW-1015">Disulfide bond</keyword>
<dbReference type="CDD" id="cd04269">
    <property type="entry name" value="ZnMc_adamalysin_II_like"/>
    <property type="match status" value="1"/>
</dbReference>
<reference evidence="10" key="1">
    <citation type="submission" date="2025-08" db="UniProtKB">
        <authorList>
            <consortium name="Ensembl"/>
        </authorList>
    </citation>
    <scope>IDENTIFICATION</scope>
</reference>
<keyword evidence="3" id="KW-0732">Signal</keyword>
<feature type="domain" description="Peptidase M12B" evidence="9">
    <location>
        <begin position="33"/>
        <end position="200"/>
    </location>
</feature>
<dbReference type="FunFam" id="3.40.390.10:FF:000014">
    <property type="entry name" value="disintegrin and metalloproteinase domain-containing protein 11"/>
    <property type="match status" value="1"/>
</dbReference>
<dbReference type="PROSITE" id="PS50215">
    <property type="entry name" value="ADAM_MEPRO"/>
    <property type="match status" value="1"/>
</dbReference>
<dbReference type="GO" id="GO:0016020">
    <property type="term" value="C:membrane"/>
    <property type="evidence" value="ECO:0007669"/>
    <property type="project" value="UniProtKB-SubCell"/>
</dbReference>
<evidence type="ECO:0000313" key="11">
    <source>
        <dbReference type="Proteomes" id="UP000264820"/>
    </source>
</evidence>
<comment type="subcellular location">
    <subcellularLocation>
        <location evidence="1">Membrane</location>
        <topology evidence="1">Single-pass type I membrane protein</topology>
    </subcellularLocation>
</comment>
<dbReference type="Gene3D" id="3.40.390.10">
    <property type="entry name" value="Collagenase (Catalytic Domain)"/>
    <property type="match status" value="1"/>
</dbReference>
<evidence type="ECO:0000256" key="8">
    <source>
        <dbReference type="PROSITE-ProRule" id="PRU00276"/>
    </source>
</evidence>
<evidence type="ECO:0000256" key="5">
    <source>
        <dbReference type="ARBA" id="ARBA00023136"/>
    </source>
</evidence>
<organism evidence="10 11">
    <name type="scientific">Hippocampus comes</name>
    <name type="common">Tiger tail seahorse</name>
    <dbReference type="NCBI Taxonomy" id="109280"/>
    <lineage>
        <taxon>Eukaryota</taxon>
        <taxon>Metazoa</taxon>
        <taxon>Chordata</taxon>
        <taxon>Craniata</taxon>
        <taxon>Vertebrata</taxon>
        <taxon>Euteleostomi</taxon>
        <taxon>Actinopterygii</taxon>
        <taxon>Neopterygii</taxon>
        <taxon>Teleostei</taxon>
        <taxon>Neoteleostei</taxon>
        <taxon>Acanthomorphata</taxon>
        <taxon>Syngnathiaria</taxon>
        <taxon>Syngnathiformes</taxon>
        <taxon>Syngnathoidei</taxon>
        <taxon>Syngnathidae</taxon>
        <taxon>Hippocampus</taxon>
    </lineage>
</organism>